<keyword evidence="1" id="KW-0812">Transmembrane</keyword>
<organism evidence="3">
    <name type="scientific">freshwater metagenome</name>
    <dbReference type="NCBI Taxonomy" id="449393"/>
    <lineage>
        <taxon>unclassified sequences</taxon>
        <taxon>metagenomes</taxon>
        <taxon>ecological metagenomes</taxon>
    </lineage>
</organism>
<name>A0A6J6RX58_9ZZZZ</name>
<evidence type="ECO:0000256" key="1">
    <source>
        <dbReference type="SAM" id="Phobius"/>
    </source>
</evidence>
<protein>
    <submittedName>
        <fullName evidence="3">Unannotated protein</fullName>
    </submittedName>
</protein>
<reference evidence="3" key="1">
    <citation type="submission" date="2020-05" db="EMBL/GenBank/DDBJ databases">
        <authorList>
            <person name="Chiriac C."/>
            <person name="Salcher M."/>
            <person name="Ghai R."/>
            <person name="Kavagutti S V."/>
        </authorList>
    </citation>
    <scope>NUCLEOTIDE SEQUENCE</scope>
</reference>
<evidence type="ECO:0000259" key="2">
    <source>
        <dbReference type="SMART" id="SM00563"/>
    </source>
</evidence>
<dbReference type="SUPFAM" id="SSF69593">
    <property type="entry name" value="Glycerol-3-phosphate (1)-acyltransferase"/>
    <property type="match status" value="1"/>
</dbReference>
<dbReference type="InterPro" id="IPR002123">
    <property type="entry name" value="Plipid/glycerol_acylTrfase"/>
</dbReference>
<dbReference type="GO" id="GO:0012505">
    <property type="term" value="C:endomembrane system"/>
    <property type="evidence" value="ECO:0007669"/>
    <property type="project" value="TreeGrafter"/>
</dbReference>
<dbReference type="GO" id="GO:0003841">
    <property type="term" value="F:1-acylglycerol-3-phosphate O-acyltransferase activity"/>
    <property type="evidence" value="ECO:0007669"/>
    <property type="project" value="TreeGrafter"/>
</dbReference>
<feature type="transmembrane region" description="Helical" evidence="1">
    <location>
        <begin position="12"/>
        <end position="30"/>
    </location>
</feature>
<sequence length="324" mass="35061">MPGTLRRRIVSIPVLFLAAAILTATIPVWFVVAGAADLVRGRTRLPTVRLLAFGVCWAWLEVCGVIAAFGLWCVGRAHASRSQYALQRWWAARLMSALRATTGIAIEAADASALSPGPTIMLCRHASLADSLVSAWVVTSQARMNPRYVLKRELLVDPCLDIVGNRLPNHFLDRGADDSSAELAALRELAAGLQADEVAIIFPEGTRAAGHKRERAITKIGERDPARAAKLGELQHLLPPRPSGAAALLEGCPTADVVIAWHVGFDGLDTFGGILRHLSRRPRPVRFHAIRIAREQVPSGDGFTAWLDDQWLLADAAVHLLLAS</sequence>
<dbReference type="PANTHER" id="PTHR10983">
    <property type="entry name" value="1-ACYLGLYCEROL-3-PHOSPHATE ACYLTRANSFERASE-RELATED"/>
    <property type="match status" value="1"/>
</dbReference>
<keyword evidence="1" id="KW-1133">Transmembrane helix</keyword>
<dbReference type="EMBL" id="CAEZYF010000011">
    <property type="protein sequence ID" value="CAB4727061.1"/>
    <property type="molecule type" value="Genomic_DNA"/>
</dbReference>
<dbReference type="AlphaFoldDB" id="A0A6J6RX58"/>
<proteinExistence type="predicted"/>
<feature type="transmembrane region" description="Helical" evidence="1">
    <location>
        <begin position="50"/>
        <end position="74"/>
    </location>
</feature>
<dbReference type="PANTHER" id="PTHR10983:SF24">
    <property type="entry name" value="1-ACYLGLYCEROL-3-PHOSPHATE O-ACYLTRANSFERASE 3, ISOFORM E-RELATED"/>
    <property type="match status" value="1"/>
</dbReference>
<evidence type="ECO:0000313" key="3">
    <source>
        <dbReference type="EMBL" id="CAB4727061.1"/>
    </source>
</evidence>
<gene>
    <name evidence="3" type="ORF">UFOPK2656_01849</name>
</gene>
<feature type="domain" description="Phospholipid/glycerol acyltransferase" evidence="2">
    <location>
        <begin position="119"/>
        <end position="262"/>
    </location>
</feature>
<dbReference type="SMART" id="SM00563">
    <property type="entry name" value="PlsC"/>
    <property type="match status" value="1"/>
</dbReference>
<accession>A0A6J6RX58</accession>
<dbReference type="Pfam" id="PF01553">
    <property type="entry name" value="Acyltransferase"/>
    <property type="match status" value="1"/>
</dbReference>
<keyword evidence="1" id="KW-0472">Membrane</keyword>